<feature type="compositionally biased region" description="Basic and acidic residues" evidence="1">
    <location>
        <begin position="491"/>
        <end position="509"/>
    </location>
</feature>
<name>I4BJT1_MYCCN</name>
<feature type="chain" id="PRO_5038783899" description="PPE family protein PPE42" evidence="2">
    <location>
        <begin position="23"/>
        <end position="523"/>
    </location>
</feature>
<dbReference type="HOGENOM" id="CLU_520556_0_0_11"/>
<dbReference type="AlphaFoldDB" id="I4BJT1"/>
<sequence precursor="true">MRLGMKPLAMSSAALVGASVIAISPALTPPLPEHAKAQLSDVAVQLAANSIANIPLNLFHILADIPINQLNGLNAASASLEGSGNWWLYGPNNALGWDQMDYAKAIGFTQMLTPIPEVAQAQADQINAIMARNFPMTRSCTGIPGPCSDPYYFTAYFTTPLKEALFGYSYHFGPVYNSIDPNLEMPWSNQTLTYDPFGPAKALWDALTKTPDPNWQYQQPNFQDQLQAQERFLKAVFNSFNPFVPGTYCVPCQIFVPGAPDSLPVINIFGNLYTYLNWGQKFTSQDWNTPHPEVPAAPALQKLPLFSPEARARIRSDAKAYFNWVFKGGPQPQPEMEPPHNWPAIPGPSSTVDTTAVAASTVNSNATVDSTATVTETKQKPAHSLFNLNLGSAAKGASAADTTTTGTDTTTTSTDTTTTGTDTTTTSTDTTTTGTDTTAGAADGSQDQAPKTTRNPFKPWGSSKQRDDSTDSSATDSKKSESTDSAGSADSSKKSDSDKKSSGTDKKQSDSSSKQSSSGKHAA</sequence>
<feature type="compositionally biased region" description="Low complexity" evidence="1">
    <location>
        <begin position="397"/>
        <end position="445"/>
    </location>
</feature>
<evidence type="ECO:0000256" key="1">
    <source>
        <dbReference type="SAM" id="MobiDB-lite"/>
    </source>
</evidence>
<dbReference type="eggNOG" id="ENOG5031UTV">
    <property type="taxonomic scope" value="Bacteria"/>
</dbReference>
<reference evidence="3 4" key="1">
    <citation type="submission" date="2012-06" db="EMBL/GenBank/DDBJ databases">
        <title>Complete sequence of chromosome of Mycobacterium chubuense NBB4.</title>
        <authorList>
            <consortium name="US DOE Joint Genome Institute"/>
            <person name="Lucas S."/>
            <person name="Han J."/>
            <person name="Lapidus A."/>
            <person name="Cheng J.-F."/>
            <person name="Goodwin L."/>
            <person name="Pitluck S."/>
            <person name="Peters L."/>
            <person name="Mikhailova N."/>
            <person name="Teshima H."/>
            <person name="Detter J.C."/>
            <person name="Han C."/>
            <person name="Tapia R."/>
            <person name="Land M."/>
            <person name="Hauser L."/>
            <person name="Kyrpides N."/>
            <person name="Ivanova N."/>
            <person name="Pagani I."/>
            <person name="Mattes T."/>
            <person name="Holmes A."/>
            <person name="Rutledge P."/>
            <person name="Paulsen I."/>
            <person name="Coleman N."/>
            <person name="Woyke T."/>
        </authorList>
    </citation>
    <scope>NUCLEOTIDE SEQUENCE [LARGE SCALE GENOMIC DNA]</scope>
    <source>
        <strain evidence="3 4">NBB4</strain>
    </source>
</reference>
<accession>I4BJT1</accession>
<evidence type="ECO:0000256" key="2">
    <source>
        <dbReference type="SAM" id="SignalP"/>
    </source>
</evidence>
<keyword evidence="2" id="KW-0732">Signal</keyword>
<evidence type="ECO:0008006" key="5">
    <source>
        <dbReference type="Google" id="ProtNLM"/>
    </source>
</evidence>
<dbReference type="Proteomes" id="UP000006057">
    <property type="component" value="Chromosome"/>
</dbReference>
<keyword evidence="4" id="KW-1185">Reference proteome</keyword>
<dbReference type="PATRIC" id="fig|710421.3.peg.2767"/>
<feature type="compositionally biased region" description="Low complexity" evidence="1">
    <location>
        <begin position="510"/>
        <end position="523"/>
    </location>
</feature>
<proteinExistence type="predicted"/>
<evidence type="ECO:0000313" key="4">
    <source>
        <dbReference type="Proteomes" id="UP000006057"/>
    </source>
</evidence>
<dbReference type="EMBL" id="CP003053">
    <property type="protein sequence ID" value="AFM17538.1"/>
    <property type="molecule type" value="Genomic_DNA"/>
</dbReference>
<protein>
    <recommendedName>
        <fullName evidence="5">PPE family protein PPE42</fullName>
    </recommendedName>
</protein>
<dbReference type="KEGG" id="mcb:Mycch_2777"/>
<evidence type="ECO:0000313" key="3">
    <source>
        <dbReference type="EMBL" id="AFM17538.1"/>
    </source>
</evidence>
<gene>
    <name evidence="3" type="ordered locus">Mycch_2777</name>
</gene>
<feature type="signal peptide" evidence="2">
    <location>
        <begin position="1"/>
        <end position="22"/>
    </location>
</feature>
<dbReference type="STRING" id="710421.Mycch_2777"/>
<feature type="compositionally biased region" description="Polar residues" evidence="1">
    <location>
        <begin position="446"/>
        <end position="455"/>
    </location>
</feature>
<organism evidence="3 4">
    <name type="scientific">Mycolicibacterium chubuense (strain NBB4)</name>
    <name type="common">Mycobacterium chubuense</name>
    <dbReference type="NCBI Taxonomy" id="710421"/>
    <lineage>
        <taxon>Bacteria</taxon>
        <taxon>Bacillati</taxon>
        <taxon>Actinomycetota</taxon>
        <taxon>Actinomycetes</taxon>
        <taxon>Mycobacteriales</taxon>
        <taxon>Mycobacteriaceae</taxon>
        <taxon>Mycolicibacterium</taxon>
    </lineage>
</organism>
<feature type="region of interest" description="Disordered" evidence="1">
    <location>
        <begin position="397"/>
        <end position="523"/>
    </location>
</feature>